<feature type="domain" description="K+ potassium transporter integral membrane" evidence="15">
    <location>
        <begin position="41"/>
        <end position="491"/>
    </location>
</feature>
<feature type="transmembrane region" description="Helical" evidence="13">
    <location>
        <begin position="315"/>
        <end position="339"/>
    </location>
</feature>
<feature type="transmembrane region" description="Helical" evidence="13">
    <location>
        <begin position="35"/>
        <end position="57"/>
    </location>
</feature>
<dbReference type="EMBL" id="JABXXQ010000372">
    <property type="protein sequence ID" value="NVN31430.1"/>
    <property type="molecule type" value="Genomic_DNA"/>
</dbReference>
<dbReference type="Pfam" id="PF02705">
    <property type="entry name" value="K_trans"/>
    <property type="match status" value="1"/>
</dbReference>
<evidence type="ECO:0000256" key="2">
    <source>
        <dbReference type="ARBA" id="ARBA00007019"/>
    </source>
</evidence>
<keyword evidence="9 13" id="KW-0630">Potassium</keyword>
<dbReference type="PANTHER" id="PTHR30540:SF79">
    <property type="entry name" value="LOW AFFINITY POTASSIUM TRANSPORT SYSTEM PROTEIN KUP"/>
    <property type="match status" value="1"/>
</dbReference>
<gene>
    <name evidence="13" type="primary">kup</name>
    <name evidence="17" type="ORF">FHR90_002896</name>
    <name evidence="18" type="ORF">HUK83_13970</name>
</gene>
<evidence type="ECO:0000256" key="13">
    <source>
        <dbReference type="HAMAP-Rule" id="MF_01522"/>
    </source>
</evidence>
<dbReference type="GO" id="GO:0005886">
    <property type="term" value="C:plasma membrane"/>
    <property type="evidence" value="ECO:0007669"/>
    <property type="project" value="UniProtKB-SubCell"/>
</dbReference>
<evidence type="ECO:0000256" key="10">
    <source>
        <dbReference type="ARBA" id="ARBA00022989"/>
    </source>
</evidence>
<proteinExistence type="inferred from homology"/>
<reference evidence="17 19" key="2">
    <citation type="submission" date="2020-08" db="EMBL/GenBank/DDBJ databases">
        <title>Genomic Encyclopedia of Type Strains, Phase III (KMG-III): the genomes of soil and plant-associated and newly described type strains.</title>
        <authorList>
            <person name="Whitman W."/>
        </authorList>
    </citation>
    <scope>NUCLEOTIDE SEQUENCE [LARGE SCALE GENOMIC DNA]</scope>
    <source>
        <strain evidence="17 19">CECT 8088</strain>
    </source>
</reference>
<dbReference type="RefSeq" id="WP_176625730.1">
    <property type="nucleotide sequence ID" value="NZ_JABXXQ010000372.1"/>
</dbReference>
<evidence type="ECO:0000313" key="18">
    <source>
        <dbReference type="EMBL" id="NVN31430.1"/>
    </source>
</evidence>
<evidence type="ECO:0000256" key="8">
    <source>
        <dbReference type="ARBA" id="ARBA00022847"/>
    </source>
</evidence>
<dbReference type="Proteomes" id="UP000557688">
    <property type="component" value="Unassembled WGS sequence"/>
</dbReference>
<comment type="function">
    <text evidence="13">Transport of potassium into the cell. Likely operates as a K(+):H(+) symporter.</text>
</comment>
<organism evidence="18 20">
    <name type="scientific">Endobacter medicaginis</name>
    <dbReference type="NCBI Taxonomy" id="1181271"/>
    <lineage>
        <taxon>Bacteria</taxon>
        <taxon>Pseudomonadati</taxon>
        <taxon>Pseudomonadota</taxon>
        <taxon>Alphaproteobacteria</taxon>
        <taxon>Acetobacterales</taxon>
        <taxon>Acetobacteraceae</taxon>
        <taxon>Endobacter</taxon>
    </lineage>
</organism>
<protein>
    <recommendedName>
        <fullName evidence="13">Probable potassium transport system protein Kup</fullName>
    </recommendedName>
</protein>
<keyword evidence="8 13" id="KW-0769">Symport</keyword>
<dbReference type="Pfam" id="PF22776">
    <property type="entry name" value="K_trans_C"/>
    <property type="match status" value="1"/>
</dbReference>
<dbReference type="InterPro" id="IPR023051">
    <property type="entry name" value="Kup"/>
</dbReference>
<dbReference type="GO" id="GO:0015079">
    <property type="term" value="F:potassium ion transmembrane transporter activity"/>
    <property type="evidence" value="ECO:0007669"/>
    <property type="project" value="UniProtKB-UniRule"/>
</dbReference>
<feature type="transmembrane region" description="Helical" evidence="13">
    <location>
        <begin position="421"/>
        <end position="445"/>
    </location>
</feature>
<evidence type="ECO:0000313" key="19">
    <source>
        <dbReference type="Proteomes" id="UP000557688"/>
    </source>
</evidence>
<keyword evidence="7 13" id="KW-0812">Transmembrane</keyword>
<dbReference type="GO" id="GO:0015293">
    <property type="term" value="F:symporter activity"/>
    <property type="evidence" value="ECO:0007669"/>
    <property type="project" value="UniProtKB-UniRule"/>
</dbReference>
<keyword evidence="10 13" id="KW-1133">Transmembrane helix</keyword>
<evidence type="ECO:0000256" key="12">
    <source>
        <dbReference type="ARBA" id="ARBA00023136"/>
    </source>
</evidence>
<feature type="domain" description="K+ potassium transporter C-terminal" evidence="16">
    <location>
        <begin position="502"/>
        <end position="649"/>
    </location>
</feature>
<feature type="transmembrane region" description="Helical" evidence="13">
    <location>
        <begin position="273"/>
        <end position="295"/>
    </location>
</feature>
<dbReference type="InterPro" id="IPR053952">
    <property type="entry name" value="K_trans_C"/>
</dbReference>
<comment type="subcellular location">
    <subcellularLocation>
        <location evidence="13">Cell membrane</location>
        <topology evidence="13">Multi-pass membrane protein</topology>
    </subcellularLocation>
    <subcellularLocation>
        <location evidence="1">Membrane</location>
        <topology evidence="1">Multi-pass membrane protein</topology>
    </subcellularLocation>
</comment>
<name>A0A850NT55_9PROT</name>
<feature type="transmembrane region" description="Helical" evidence="13">
    <location>
        <begin position="451"/>
        <end position="468"/>
    </location>
</feature>
<keyword evidence="6 13" id="KW-0633">Potassium transport</keyword>
<evidence type="ECO:0000313" key="20">
    <source>
        <dbReference type="Proteomes" id="UP000565205"/>
    </source>
</evidence>
<dbReference type="HAMAP" id="MF_01522">
    <property type="entry name" value="Kup"/>
    <property type="match status" value="1"/>
</dbReference>
<evidence type="ECO:0000256" key="9">
    <source>
        <dbReference type="ARBA" id="ARBA00022958"/>
    </source>
</evidence>
<evidence type="ECO:0000259" key="16">
    <source>
        <dbReference type="Pfam" id="PF22776"/>
    </source>
</evidence>
<feature type="transmembrane region" description="Helical" evidence="13">
    <location>
        <begin position="167"/>
        <end position="185"/>
    </location>
</feature>
<keyword evidence="11 13" id="KW-0406">Ion transport</keyword>
<evidence type="ECO:0000256" key="5">
    <source>
        <dbReference type="ARBA" id="ARBA00022519"/>
    </source>
</evidence>
<feature type="transmembrane region" description="Helical" evidence="13">
    <location>
        <begin position="197"/>
        <end position="219"/>
    </location>
</feature>
<evidence type="ECO:0000256" key="3">
    <source>
        <dbReference type="ARBA" id="ARBA00022448"/>
    </source>
</evidence>
<keyword evidence="19" id="KW-1185">Reference proteome</keyword>
<evidence type="ECO:0000313" key="17">
    <source>
        <dbReference type="EMBL" id="MBB3175049.1"/>
    </source>
</evidence>
<feature type="region of interest" description="Disordered" evidence="14">
    <location>
        <begin position="1"/>
        <end position="32"/>
    </location>
</feature>
<accession>A0A850NT55</accession>
<evidence type="ECO:0000256" key="7">
    <source>
        <dbReference type="ARBA" id="ARBA00022692"/>
    </source>
</evidence>
<evidence type="ECO:0000256" key="4">
    <source>
        <dbReference type="ARBA" id="ARBA00022475"/>
    </source>
</evidence>
<feature type="transmembrane region" description="Helical" evidence="13">
    <location>
        <begin position="239"/>
        <end position="261"/>
    </location>
</feature>
<sequence length="650" mass="70094">MSDASTPQPLPAAEPDGHAIEQHGSSGHGRADRPATLAGVLGVLGIVYGDIGTSPLYALKTTVTIVNERQVGAGEVLGILSLVFWSLILIVTLKYVLLVLRADNGGEGGVLALMALAQRLTPGSRAAAVLGMVGIFGACLFFGDGVITPAISVLSAIEGLEVSIPRASEVVLPLSLIIIVLLFSLQYRGTRTVSRIFGPVMVIWFATIAILGVIEIVQYPGVLLALSPIHAVLFIAHHGWLAFVALGAVVLSVTGAEALYADMGHFGRKPIQLAWLGFVLPALVLNYFGQGALLIAHPSAIANPFFLLGPPWLRIPLVVISTLASIIASQAGISGAYSVTRQMMQLGYLPRMKVNHTSSTDEGQIYVPQVNRALAVGVVILMLAFRSSDALGAAYGIAVTGTFMCTCALAMVVFPRLFGWSWWASVAVFGFFFVIDAVFFAANALKLPQGGWVPLMLAIVLAVLMTTWKRGRALMLRRWKRDSLPLDSFLARLPQSRIIRVPGMAVFLTATPDYVPASLLHNLKHNKVLHERVLFVTIVNIDSPEAAPDERVSVEELAPGIHRVVLRYGFMESPNLPRSLELTRAHGIAFDGMQASYFLNREVLVRASVPKMPLWRLSIFLLMARNAVPATEFFRIPSDRVVELGVRVAV</sequence>
<dbReference type="EMBL" id="JACHXV010000016">
    <property type="protein sequence ID" value="MBB3175049.1"/>
    <property type="molecule type" value="Genomic_DNA"/>
</dbReference>
<dbReference type="Proteomes" id="UP000565205">
    <property type="component" value="Unassembled WGS sequence"/>
</dbReference>
<evidence type="ECO:0000256" key="14">
    <source>
        <dbReference type="SAM" id="MobiDB-lite"/>
    </source>
</evidence>
<comment type="caution">
    <text evidence="18">The sequence shown here is derived from an EMBL/GenBank/DDBJ whole genome shotgun (WGS) entry which is preliminary data.</text>
</comment>
<comment type="similarity">
    <text evidence="2 13">Belongs to the HAK/KUP transporter (TC 2.A.72) family.</text>
</comment>
<keyword evidence="12 13" id="KW-0472">Membrane</keyword>
<feature type="transmembrane region" description="Helical" evidence="13">
    <location>
        <begin position="77"/>
        <end position="97"/>
    </location>
</feature>
<evidence type="ECO:0000256" key="11">
    <source>
        <dbReference type="ARBA" id="ARBA00023065"/>
    </source>
</evidence>
<evidence type="ECO:0000256" key="6">
    <source>
        <dbReference type="ARBA" id="ARBA00022538"/>
    </source>
</evidence>
<dbReference type="InterPro" id="IPR053951">
    <property type="entry name" value="K_trans_N"/>
</dbReference>
<keyword evidence="4 13" id="KW-1003">Cell membrane</keyword>
<dbReference type="InterPro" id="IPR003855">
    <property type="entry name" value="K+_transporter"/>
</dbReference>
<evidence type="ECO:0000259" key="15">
    <source>
        <dbReference type="Pfam" id="PF02705"/>
    </source>
</evidence>
<comment type="catalytic activity">
    <reaction evidence="13">
        <text>K(+)(in) + H(+)(in) = K(+)(out) + H(+)(out)</text>
        <dbReference type="Rhea" id="RHEA:28490"/>
        <dbReference type="ChEBI" id="CHEBI:15378"/>
        <dbReference type="ChEBI" id="CHEBI:29103"/>
    </reaction>
</comment>
<keyword evidence="5" id="KW-0997">Cell inner membrane</keyword>
<dbReference type="PANTHER" id="PTHR30540">
    <property type="entry name" value="OSMOTIC STRESS POTASSIUM TRANSPORTER"/>
    <property type="match status" value="1"/>
</dbReference>
<reference evidence="18 20" key="1">
    <citation type="submission" date="2020-06" db="EMBL/GenBank/DDBJ databases">
        <title>Description of novel acetic acid bacteria.</title>
        <authorList>
            <person name="Sombolestani A."/>
        </authorList>
    </citation>
    <scope>NUCLEOTIDE SEQUENCE [LARGE SCALE GENOMIC DNA]</scope>
    <source>
        <strain evidence="18 20">LMG 26838</strain>
    </source>
</reference>
<feature type="transmembrane region" description="Helical" evidence="13">
    <location>
        <begin position="393"/>
        <end position="414"/>
    </location>
</feature>
<keyword evidence="3 13" id="KW-0813">Transport</keyword>
<feature type="transmembrane region" description="Helical" evidence="13">
    <location>
        <begin position="126"/>
        <end position="147"/>
    </location>
</feature>
<dbReference type="AlphaFoldDB" id="A0A850NT55"/>
<evidence type="ECO:0000256" key="1">
    <source>
        <dbReference type="ARBA" id="ARBA00004141"/>
    </source>
</evidence>